<accession>A0A0A9B3C1</accession>
<dbReference type="EMBL" id="GBRH01244058">
    <property type="protein sequence ID" value="JAD53837.1"/>
    <property type="molecule type" value="Transcribed_RNA"/>
</dbReference>
<name>A0A0A9B3C1_ARUDO</name>
<sequence>MLNCLIFVGGEILYGSGINLMGDLEGFY</sequence>
<reference evidence="1" key="2">
    <citation type="journal article" date="2015" name="Data Brief">
        <title>Shoot transcriptome of the giant reed, Arundo donax.</title>
        <authorList>
            <person name="Barrero R.A."/>
            <person name="Guerrero F.D."/>
            <person name="Moolhuijzen P."/>
            <person name="Goolsby J.A."/>
            <person name="Tidwell J."/>
            <person name="Bellgard S.E."/>
            <person name="Bellgard M.I."/>
        </authorList>
    </citation>
    <scope>NUCLEOTIDE SEQUENCE</scope>
    <source>
        <tissue evidence="1">Shoot tissue taken approximately 20 cm above the soil surface</tissue>
    </source>
</reference>
<reference evidence="1" key="1">
    <citation type="submission" date="2014-09" db="EMBL/GenBank/DDBJ databases">
        <authorList>
            <person name="Magalhaes I.L.F."/>
            <person name="Oliveira U."/>
            <person name="Santos F.R."/>
            <person name="Vidigal T.H.D.A."/>
            <person name="Brescovit A.D."/>
            <person name="Santos A.J."/>
        </authorList>
    </citation>
    <scope>NUCLEOTIDE SEQUENCE</scope>
    <source>
        <tissue evidence="1">Shoot tissue taken approximately 20 cm above the soil surface</tissue>
    </source>
</reference>
<proteinExistence type="predicted"/>
<dbReference type="AlphaFoldDB" id="A0A0A9B3C1"/>
<protein>
    <submittedName>
        <fullName evidence="1">Uncharacterized protein</fullName>
    </submittedName>
</protein>
<evidence type="ECO:0000313" key="1">
    <source>
        <dbReference type="EMBL" id="JAD53837.1"/>
    </source>
</evidence>
<organism evidence="1">
    <name type="scientific">Arundo donax</name>
    <name type="common">Giant reed</name>
    <name type="synonym">Donax arundinaceus</name>
    <dbReference type="NCBI Taxonomy" id="35708"/>
    <lineage>
        <taxon>Eukaryota</taxon>
        <taxon>Viridiplantae</taxon>
        <taxon>Streptophyta</taxon>
        <taxon>Embryophyta</taxon>
        <taxon>Tracheophyta</taxon>
        <taxon>Spermatophyta</taxon>
        <taxon>Magnoliopsida</taxon>
        <taxon>Liliopsida</taxon>
        <taxon>Poales</taxon>
        <taxon>Poaceae</taxon>
        <taxon>PACMAD clade</taxon>
        <taxon>Arundinoideae</taxon>
        <taxon>Arundineae</taxon>
        <taxon>Arundo</taxon>
    </lineage>
</organism>